<dbReference type="AlphaFoldDB" id="A0A8R1II71"/>
<organism evidence="1 2">
    <name type="scientific">Caenorhabditis japonica</name>
    <dbReference type="NCBI Taxonomy" id="281687"/>
    <lineage>
        <taxon>Eukaryota</taxon>
        <taxon>Metazoa</taxon>
        <taxon>Ecdysozoa</taxon>
        <taxon>Nematoda</taxon>
        <taxon>Chromadorea</taxon>
        <taxon>Rhabditida</taxon>
        <taxon>Rhabditina</taxon>
        <taxon>Rhabditomorpha</taxon>
        <taxon>Rhabditoidea</taxon>
        <taxon>Rhabditidae</taxon>
        <taxon>Peloderinae</taxon>
        <taxon>Caenorhabditis</taxon>
    </lineage>
</organism>
<dbReference type="Proteomes" id="UP000005237">
    <property type="component" value="Unassembled WGS sequence"/>
</dbReference>
<reference evidence="2" key="1">
    <citation type="submission" date="2010-08" db="EMBL/GenBank/DDBJ databases">
        <authorList>
            <consortium name="Caenorhabditis japonica Sequencing Consortium"/>
            <person name="Wilson R.K."/>
        </authorList>
    </citation>
    <scope>NUCLEOTIDE SEQUENCE [LARGE SCALE GENOMIC DNA]</scope>
    <source>
        <strain evidence="2">DF5081</strain>
    </source>
</reference>
<keyword evidence="2" id="KW-1185">Reference proteome</keyword>
<sequence length="150" mass="16892">EIVYCEDDYDETQPDVPCYVMNNSFYSPVNMNAINSDHSKCHICGEDLTNRRFYNHLFDQHGFTKQQCEMLKQQKKLEASKNRQGSNSRKIIKLHACGSCGLEYITKSGLTSHLAKSPSCSMQEEIVESSRGGTGASYNIVCPSYGCDKK</sequence>
<evidence type="ECO:0000313" key="1">
    <source>
        <dbReference type="EnsemblMetazoa" id="CJA33409.1"/>
    </source>
</evidence>
<proteinExistence type="predicted"/>
<evidence type="ECO:0000313" key="2">
    <source>
        <dbReference type="Proteomes" id="UP000005237"/>
    </source>
</evidence>
<evidence type="ECO:0008006" key="3">
    <source>
        <dbReference type="Google" id="ProtNLM"/>
    </source>
</evidence>
<reference evidence="1" key="2">
    <citation type="submission" date="2022-06" db="UniProtKB">
        <authorList>
            <consortium name="EnsemblMetazoa"/>
        </authorList>
    </citation>
    <scope>IDENTIFICATION</scope>
    <source>
        <strain evidence="1">DF5081</strain>
    </source>
</reference>
<name>A0A8R1II71_CAEJA</name>
<dbReference type="EnsemblMetazoa" id="CJA33409.1">
    <property type="protein sequence ID" value="CJA33409.1"/>
    <property type="gene ID" value="WBGene00209256"/>
</dbReference>
<protein>
    <recommendedName>
        <fullName evidence="3">C2H2-type domain-containing protein</fullName>
    </recommendedName>
</protein>
<accession>A0A8R1II71</accession>